<proteinExistence type="inferred from homology"/>
<evidence type="ECO:0000313" key="4">
    <source>
        <dbReference type="EMBL" id="MEO1770413.1"/>
    </source>
</evidence>
<dbReference type="PANTHER" id="PTHR46268:SF6">
    <property type="entry name" value="UNIVERSAL STRESS PROTEIN UP12"/>
    <property type="match status" value="1"/>
</dbReference>
<organism evidence="4 5">
    <name type="scientific">Candidatus Enterococcus ferrettii</name>
    <dbReference type="NCBI Taxonomy" id="2815324"/>
    <lineage>
        <taxon>Bacteria</taxon>
        <taxon>Bacillati</taxon>
        <taxon>Bacillota</taxon>
        <taxon>Bacilli</taxon>
        <taxon>Lactobacillales</taxon>
        <taxon>Enterococcaceae</taxon>
        <taxon>Enterococcus</taxon>
    </lineage>
</organism>
<dbReference type="EMBL" id="JAFREL020000002">
    <property type="protein sequence ID" value="MEO1770413.1"/>
    <property type="molecule type" value="Genomic_DNA"/>
</dbReference>
<dbReference type="SUPFAM" id="SSF52402">
    <property type="entry name" value="Adenine nucleotide alpha hydrolases-like"/>
    <property type="match status" value="1"/>
</dbReference>
<dbReference type="CDD" id="cd00293">
    <property type="entry name" value="USP-like"/>
    <property type="match status" value="1"/>
</dbReference>
<name>A0ABV0ERY6_9ENTE</name>
<keyword evidence="5" id="KW-1185">Reference proteome</keyword>
<dbReference type="InterPro" id="IPR014729">
    <property type="entry name" value="Rossmann-like_a/b/a_fold"/>
</dbReference>
<evidence type="ECO:0000256" key="2">
    <source>
        <dbReference type="PIRNR" id="PIRNR006276"/>
    </source>
</evidence>
<feature type="domain" description="UspA" evidence="3">
    <location>
        <begin position="4"/>
        <end position="142"/>
    </location>
</feature>
<dbReference type="Proteomes" id="UP000664357">
    <property type="component" value="Unassembled WGS sequence"/>
</dbReference>
<sequence>MKEEYKNILVAVDGSEQAKKAFEEAIEVAKRNNSKLTVLSVVDYKYSVGDPAFINDALKFHLNNAEIEIDTLISKTEELPENYETAILSGSPKRRIVEYAKKHEMDLIMIGATGVGAIEKAIIGSTTSYVVNHASCNVMVVK</sequence>
<accession>A0ABV0ERY6</accession>
<evidence type="ECO:0000256" key="1">
    <source>
        <dbReference type="ARBA" id="ARBA00008791"/>
    </source>
</evidence>
<dbReference type="PANTHER" id="PTHR46268">
    <property type="entry name" value="STRESS RESPONSE PROTEIN NHAX"/>
    <property type="match status" value="1"/>
</dbReference>
<dbReference type="RefSeq" id="WP_207703147.1">
    <property type="nucleotide sequence ID" value="NZ_JAFREL020000002.1"/>
</dbReference>
<protein>
    <recommendedName>
        <fullName evidence="2">Universal stress protein</fullName>
    </recommendedName>
</protein>
<gene>
    <name evidence="4" type="ORF">JZO67_002365</name>
</gene>
<dbReference type="PIRSF" id="PIRSF006276">
    <property type="entry name" value="UspA"/>
    <property type="match status" value="1"/>
</dbReference>
<dbReference type="Pfam" id="PF00582">
    <property type="entry name" value="Usp"/>
    <property type="match status" value="1"/>
</dbReference>
<evidence type="ECO:0000259" key="3">
    <source>
        <dbReference type="Pfam" id="PF00582"/>
    </source>
</evidence>
<dbReference type="Gene3D" id="3.40.50.620">
    <property type="entry name" value="HUPs"/>
    <property type="match status" value="1"/>
</dbReference>
<comment type="caution">
    <text evidence="4">The sequence shown here is derived from an EMBL/GenBank/DDBJ whole genome shotgun (WGS) entry which is preliminary data.</text>
</comment>
<dbReference type="PRINTS" id="PR01438">
    <property type="entry name" value="UNVRSLSTRESS"/>
</dbReference>
<evidence type="ECO:0000313" key="5">
    <source>
        <dbReference type="Proteomes" id="UP000664357"/>
    </source>
</evidence>
<reference evidence="4 5" key="2">
    <citation type="submission" date="2024-02" db="EMBL/GenBank/DDBJ databases">
        <title>The Genome Sequence of Enterococcus sp. DIV0159.</title>
        <authorList>
            <person name="Earl A."/>
            <person name="Manson A."/>
            <person name="Gilmore M."/>
            <person name="Sanders J."/>
            <person name="Shea T."/>
            <person name="Howe W."/>
            <person name="Livny J."/>
            <person name="Cuomo C."/>
            <person name="Neafsey D."/>
            <person name="Birren B."/>
        </authorList>
    </citation>
    <scope>NUCLEOTIDE SEQUENCE [LARGE SCALE GENOMIC DNA]</scope>
    <source>
        <strain evidence="4 5">665A</strain>
    </source>
</reference>
<keyword evidence="2" id="KW-0963">Cytoplasm</keyword>
<comment type="subcellular location">
    <subcellularLocation>
        <location evidence="2">Cytoplasm</location>
    </subcellularLocation>
</comment>
<dbReference type="InterPro" id="IPR006015">
    <property type="entry name" value="Universal_stress_UspA"/>
</dbReference>
<reference evidence="4 5" key="1">
    <citation type="submission" date="2021-03" db="EMBL/GenBank/DDBJ databases">
        <authorList>
            <person name="Gilmore M.S."/>
            <person name="Schwartzman J."/>
            <person name="Van Tyne D."/>
            <person name="Martin M."/>
            <person name="Earl A.M."/>
            <person name="Manson A.L."/>
            <person name="Straub T."/>
            <person name="Salamzade R."/>
            <person name="Saavedra J."/>
            <person name="Lebreton F."/>
            <person name="Prichula J."/>
            <person name="Schaufler K."/>
            <person name="Gaca A."/>
            <person name="Sgardioli B."/>
            <person name="Wagenaar J."/>
            <person name="Strong T."/>
        </authorList>
    </citation>
    <scope>NUCLEOTIDE SEQUENCE [LARGE SCALE GENOMIC DNA]</scope>
    <source>
        <strain evidence="4 5">665A</strain>
    </source>
</reference>
<comment type="similarity">
    <text evidence="1 2">Belongs to the universal stress protein A family.</text>
</comment>
<dbReference type="InterPro" id="IPR006016">
    <property type="entry name" value="UspA"/>
</dbReference>